<protein>
    <submittedName>
        <fullName evidence="1">Uncharacterized protein</fullName>
    </submittedName>
</protein>
<dbReference type="EMBL" id="GBRH01170447">
    <property type="protein sequence ID" value="JAE27449.1"/>
    <property type="molecule type" value="Transcribed_RNA"/>
</dbReference>
<proteinExistence type="predicted"/>
<organism evidence="1">
    <name type="scientific">Arundo donax</name>
    <name type="common">Giant reed</name>
    <name type="synonym">Donax arundinaceus</name>
    <dbReference type="NCBI Taxonomy" id="35708"/>
    <lineage>
        <taxon>Eukaryota</taxon>
        <taxon>Viridiplantae</taxon>
        <taxon>Streptophyta</taxon>
        <taxon>Embryophyta</taxon>
        <taxon>Tracheophyta</taxon>
        <taxon>Spermatophyta</taxon>
        <taxon>Magnoliopsida</taxon>
        <taxon>Liliopsida</taxon>
        <taxon>Poales</taxon>
        <taxon>Poaceae</taxon>
        <taxon>PACMAD clade</taxon>
        <taxon>Arundinoideae</taxon>
        <taxon>Arundineae</taxon>
        <taxon>Arundo</taxon>
    </lineage>
</organism>
<evidence type="ECO:0000313" key="1">
    <source>
        <dbReference type="EMBL" id="JAE27449.1"/>
    </source>
</evidence>
<sequence length="9" mass="1106">MGRFYSKFA</sequence>
<reference evidence="1" key="1">
    <citation type="submission" date="2014-09" db="EMBL/GenBank/DDBJ databases">
        <authorList>
            <person name="Magalhaes I.L.F."/>
            <person name="Oliveira U."/>
            <person name="Santos F.R."/>
            <person name="Vidigal T.H.D.A."/>
            <person name="Brescovit A.D."/>
            <person name="Santos A.J."/>
        </authorList>
    </citation>
    <scope>NUCLEOTIDE SEQUENCE</scope>
    <source>
        <tissue evidence="1">Shoot tissue taken approximately 20 cm above the soil surface</tissue>
    </source>
</reference>
<reference evidence="1" key="2">
    <citation type="journal article" date="2015" name="Data Brief">
        <title>Shoot transcriptome of the giant reed, Arundo donax.</title>
        <authorList>
            <person name="Barrero R.A."/>
            <person name="Guerrero F.D."/>
            <person name="Moolhuijzen P."/>
            <person name="Goolsby J.A."/>
            <person name="Tidwell J."/>
            <person name="Bellgard S.E."/>
            <person name="Bellgard M.I."/>
        </authorList>
    </citation>
    <scope>NUCLEOTIDE SEQUENCE</scope>
    <source>
        <tissue evidence="1">Shoot tissue taken approximately 20 cm above the soil surface</tissue>
    </source>
</reference>
<accession>A0A0A9GV86</accession>
<name>A0A0A9GV86_ARUDO</name>